<proteinExistence type="predicted"/>
<evidence type="ECO:0000313" key="2">
    <source>
        <dbReference type="Proteomes" id="UP000035352"/>
    </source>
</evidence>
<evidence type="ECO:0008006" key="3">
    <source>
        <dbReference type="Google" id="ProtNLM"/>
    </source>
</evidence>
<dbReference type="KEGG" id="pbh:AAW51_3857"/>
<organism evidence="1 2">
    <name type="scientific">Caldimonas brevitalea</name>
    <dbReference type="NCBI Taxonomy" id="413882"/>
    <lineage>
        <taxon>Bacteria</taxon>
        <taxon>Pseudomonadati</taxon>
        <taxon>Pseudomonadota</taxon>
        <taxon>Betaproteobacteria</taxon>
        <taxon>Burkholderiales</taxon>
        <taxon>Sphaerotilaceae</taxon>
        <taxon>Caldimonas</taxon>
    </lineage>
</organism>
<gene>
    <name evidence="1" type="ORF">AAW51_3857</name>
</gene>
<dbReference type="PROSITE" id="PS51257">
    <property type="entry name" value="PROKAR_LIPOPROTEIN"/>
    <property type="match status" value="1"/>
</dbReference>
<reference evidence="1 2" key="1">
    <citation type="submission" date="2015-05" db="EMBL/GenBank/DDBJ databases">
        <authorList>
            <person name="Tang B."/>
            <person name="Yu Y."/>
        </authorList>
    </citation>
    <scope>NUCLEOTIDE SEQUENCE [LARGE SCALE GENOMIC DNA]</scope>
    <source>
        <strain evidence="1 2">DSM 7029</strain>
    </source>
</reference>
<dbReference type="AlphaFoldDB" id="A0A0G3BRD4"/>
<protein>
    <recommendedName>
        <fullName evidence="3">Lipoprotein</fullName>
    </recommendedName>
</protein>
<dbReference type="EMBL" id="CP011371">
    <property type="protein sequence ID" value="AKJ30548.1"/>
    <property type="molecule type" value="Genomic_DNA"/>
</dbReference>
<name>A0A0G3BRD4_9BURK</name>
<keyword evidence="2" id="KW-1185">Reference proteome</keyword>
<sequence>MRPAPSPLLLRRLAGLCGAALLATALGGCAVVSVAGAAAGAAISVTGAVVSTGVKVTGAVVEAAVSDDEDD</sequence>
<accession>A0A0G3BRD4</accession>
<evidence type="ECO:0000313" key="1">
    <source>
        <dbReference type="EMBL" id="AKJ30548.1"/>
    </source>
</evidence>
<dbReference type="RefSeq" id="WP_047195895.1">
    <property type="nucleotide sequence ID" value="NZ_CP011371.1"/>
</dbReference>
<dbReference type="Proteomes" id="UP000035352">
    <property type="component" value="Chromosome"/>
</dbReference>